<evidence type="ECO:0000313" key="3">
    <source>
        <dbReference type="Proteomes" id="UP000092600"/>
    </source>
</evidence>
<reference evidence="2 3" key="1">
    <citation type="journal article" date="2016" name="DNA Res.">
        <title>The draft genome of MD-2 pineapple using hybrid error correction of long reads.</title>
        <authorList>
            <person name="Redwan R.M."/>
            <person name="Saidin A."/>
            <person name="Kumar S.V."/>
        </authorList>
    </citation>
    <scope>NUCLEOTIDE SEQUENCE [LARGE SCALE GENOMIC DNA]</scope>
    <source>
        <strain evidence="3">cv. MD2</strain>
        <tissue evidence="2">Leaf</tissue>
    </source>
</reference>
<dbReference type="AlphaFoldDB" id="A0A199VXN0"/>
<evidence type="ECO:0000313" key="2">
    <source>
        <dbReference type="EMBL" id="OAY82007.1"/>
    </source>
</evidence>
<organism evidence="2 3">
    <name type="scientific">Ananas comosus</name>
    <name type="common">Pineapple</name>
    <name type="synonym">Ananas ananas</name>
    <dbReference type="NCBI Taxonomy" id="4615"/>
    <lineage>
        <taxon>Eukaryota</taxon>
        <taxon>Viridiplantae</taxon>
        <taxon>Streptophyta</taxon>
        <taxon>Embryophyta</taxon>
        <taxon>Tracheophyta</taxon>
        <taxon>Spermatophyta</taxon>
        <taxon>Magnoliopsida</taxon>
        <taxon>Liliopsida</taxon>
        <taxon>Poales</taxon>
        <taxon>Bromeliaceae</taxon>
        <taxon>Bromelioideae</taxon>
        <taxon>Ananas</taxon>
    </lineage>
</organism>
<protein>
    <submittedName>
        <fullName evidence="2">Uncharacterized protein</fullName>
    </submittedName>
</protein>
<name>A0A199VXN0_ANACO</name>
<sequence>MASVCALPSSDASAAVKTEKMHRPRGTTISVINRKRPGATIGSALPFKGTEPAAAVVTATAGRLQSPYSAPISIAPSW</sequence>
<evidence type="ECO:0000256" key="1">
    <source>
        <dbReference type="SAM" id="MobiDB-lite"/>
    </source>
</evidence>
<feature type="region of interest" description="Disordered" evidence="1">
    <location>
        <begin position="1"/>
        <end position="23"/>
    </location>
</feature>
<comment type="caution">
    <text evidence="2">The sequence shown here is derived from an EMBL/GenBank/DDBJ whole genome shotgun (WGS) entry which is preliminary data.</text>
</comment>
<accession>A0A199VXN0</accession>
<proteinExistence type="predicted"/>
<dbReference type="EMBL" id="LSRQ01000555">
    <property type="protein sequence ID" value="OAY82007.1"/>
    <property type="molecule type" value="Genomic_DNA"/>
</dbReference>
<gene>
    <name evidence="2" type="ORF">ACMD2_01614</name>
</gene>
<dbReference type="Proteomes" id="UP000092600">
    <property type="component" value="Unassembled WGS sequence"/>
</dbReference>